<dbReference type="RefSeq" id="WP_165693870.1">
    <property type="nucleotide sequence ID" value="NZ_MIJD01000439.1"/>
</dbReference>
<dbReference type="AlphaFoldDB" id="A0A1T3VVR3"/>
<sequence>MNSEQAPARINLFVGKGGVGKSTLATATAVRDARSGLRVLIVSTDQAHS</sequence>
<dbReference type="Proteomes" id="UP000191039">
    <property type="component" value="Unassembled WGS sequence"/>
</dbReference>
<name>A0A1T3VVR3_9MYCO</name>
<comment type="caution">
    <text evidence="3">The sequence shown here is derived from an EMBL/GenBank/DDBJ whole genome shotgun (WGS) entry which is preliminary data.</text>
</comment>
<feature type="domain" description="ArsA/GET3 Anion-transporting ATPase-like" evidence="2">
    <location>
        <begin position="9"/>
        <end position="49"/>
    </location>
</feature>
<accession>A0A1T3VVR3</accession>
<evidence type="ECO:0000313" key="3">
    <source>
        <dbReference type="EMBL" id="OPE46091.1"/>
    </source>
</evidence>
<proteinExistence type="inferred from homology"/>
<reference evidence="3 4" key="1">
    <citation type="submission" date="2016-09" db="EMBL/GenBank/DDBJ databases">
        <title>genome sequences of unsequenced Mycobacteria.</title>
        <authorList>
            <person name="Greninger A.L."/>
            <person name="Jerome K.R."/>
            <person name="Mcnair B."/>
            <person name="Wallis C."/>
            <person name="Fang F."/>
        </authorList>
    </citation>
    <scope>NUCLEOTIDE SEQUENCE [LARGE SCALE GENOMIC DNA]</scope>
    <source>
        <strain evidence="3 4">BM1</strain>
    </source>
</reference>
<protein>
    <recommendedName>
        <fullName evidence="2">ArsA/GET3 Anion-transporting ATPase-like domain-containing protein</fullName>
    </recommendedName>
</protein>
<dbReference type="InterPro" id="IPR016300">
    <property type="entry name" value="ATPase_ArsA/GET3"/>
</dbReference>
<dbReference type="InterPro" id="IPR025723">
    <property type="entry name" value="ArsA/GET3_ATPase-like"/>
</dbReference>
<dbReference type="GO" id="GO:0016887">
    <property type="term" value="F:ATP hydrolysis activity"/>
    <property type="evidence" value="ECO:0007669"/>
    <property type="project" value="InterPro"/>
</dbReference>
<comment type="similarity">
    <text evidence="1">Belongs to the arsA ATPase family.</text>
</comment>
<dbReference type="Gene3D" id="3.40.50.300">
    <property type="entry name" value="P-loop containing nucleotide triphosphate hydrolases"/>
    <property type="match status" value="1"/>
</dbReference>
<feature type="non-terminal residue" evidence="3">
    <location>
        <position position="49"/>
    </location>
</feature>
<dbReference type="InterPro" id="IPR027417">
    <property type="entry name" value="P-loop_NTPase"/>
</dbReference>
<dbReference type="Pfam" id="PF02374">
    <property type="entry name" value="ArsA_ATPase"/>
    <property type="match status" value="1"/>
</dbReference>
<organism evidence="3 4">
    <name type="scientific">Mycolicibacterium diernhoferi</name>
    <dbReference type="NCBI Taxonomy" id="1801"/>
    <lineage>
        <taxon>Bacteria</taxon>
        <taxon>Bacillati</taxon>
        <taxon>Actinomycetota</taxon>
        <taxon>Actinomycetes</taxon>
        <taxon>Mycobacteriales</taxon>
        <taxon>Mycobacteriaceae</taxon>
        <taxon>Mycolicibacterium</taxon>
    </lineage>
</organism>
<evidence type="ECO:0000256" key="1">
    <source>
        <dbReference type="ARBA" id="ARBA00011040"/>
    </source>
</evidence>
<evidence type="ECO:0000259" key="2">
    <source>
        <dbReference type="Pfam" id="PF02374"/>
    </source>
</evidence>
<dbReference type="GO" id="GO:0005524">
    <property type="term" value="F:ATP binding"/>
    <property type="evidence" value="ECO:0007669"/>
    <property type="project" value="InterPro"/>
</dbReference>
<dbReference type="EMBL" id="MIJD01000439">
    <property type="protein sequence ID" value="OPE46091.1"/>
    <property type="molecule type" value="Genomic_DNA"/>
</dbReference>
<dbReference type="PANTHER" id="PTHR10803:SF3">
    <property type="entry name" value="ATPASE GET3"/>
    <property type="match status" value="1"/>
</dbReference>
<dbReference type="PANTHER" id="PTHR10803">
    <property type="entry name" value="ARSENICAL PUMP-DRIVING ATPASE ARSENITE-TRANSLOCATING ATPASE"/>
    <property type="match status" value="1"/>
</dbReference>
<gene>
    <name evidence="3" type="ORF">BV510_26925</name>
</gene>
<evidence type="ECO:0000313" key="4">
    <source>
        <dbReference type="Proteomes" id="UP000191039"/>
    </source>
</evidence>
<dbReference type="SUPFAM" id="SSF52540">
    <property type="entry name" value="P-loop containing nucleoside triphosphate hydrolases"/>
    <property type="match status" value="1"/>
</dbReference>